<dbReference type="InParanoid" id="G2Q019"/>
<dbReference type="KEGG" id="mtm:MYCTH_2297930"/>
<evidence type="ECO:0000313" key="3">
    <source>
        <dbReference type="Proteomes" id="UP000007322"/>
    </source>
</evidence>
<sequence>MGNAQSTDGPRRTTQRLSKPRTGNHATPGLLSPGVFSSSRSRHLSNAQLPGPQEPSPTVSSTPTTSSAPEVAAGGPGSHVDNIAPFFPPAPASQEELKRRSLFRSRSTRGDNTARQNHNGGPGSQPVNRTSRASSVTYESAVACYGQAEFETRPAQSDRRTSVNYNLTSYEAKRLLNLAEEPHLERAAAMSDNMIAVTEPTWNPCNQGNNPSSPITRTSSDVSLYMPVRRRSLIQTPGVATRSSLAHDIPPVSRVSVRHSLPVTPRLSRQQSVESYRNGTMPTEPWMAESESSPRVATPCEDDYLSIGAFKLGSLRITNGFPSPVTPDVDENRDENDGSESRPAAVQEGYFTKPQNSESDITPGAATRNDMASPKVVSEISHSPSSAPTTQERLASQGLQTTSKTTALDDQLFNDDAQPEYSSVEVLDVRPDPNAKPPHAQLARSIDSSVKRADSGFVSMGRPSSEGCCKPLAKADSGYSSNVSLRSFQAKAQGVENQSNASPLEKQFSRPSNKRAEDQVGSETQESPGRLDVLRPTSLEIEAPPPPVPPKNIARPSFDSRPRLDSTTKSVRAHDLSGGERSKTPNAVKYVPKPTVTVLPDSEWPMPLGPEAWGPESVSSSASGKLSSPRSTTGGVQKPGRLQRFLGGARRATISTPAVGTLHAFEHDCIPPVPREAEQKLRGRPSRVHSTPKRPAPRSRPSLDTLKTIFSVGSIEASLDAVNTMHAKPAASGSENKEGAWKQGLQSVPASLANIAGHVIPRRTRVGKSVLVRQGETAQDSQGSKIGSKNVTRGDLPRVGISAPVSPPKSESGKRTMSLTFEGERAMAPSRRTFDANSTRPPPPGLPSPALPSPIAKAMSAESNNRAPETAHSIRRPQILRVPPSLSRKASRESLQSNSASHPSLARQTSMSSIRSYHSSQVSVGYSSTYLRTQSLVSMDPRRFRSFRQYSLETSPYNSPTREVHGNFARGTSQALAGNEGRRNSISSVRSEGVYRPADVHGWHIRVPQPPLRHRTSFEGYHGYQQWYPQHGYPPSMSNGYTAPAKTGYDPRSRGQVIAAATWSRSQFDAAAGQWYQGQSPQFYPLGHSRSRSMGSQAGQGPNPPYRVLHSYNSPAYRNAPIWG</sequence>
<feature type="compositionally biased region" description="Basic and acidic residues" evidence="1">
    <location>
        <begin position="558"/>
        <end position="583"/>
    </location>
</feature>
<feature type="compositionally biased region" description="Polar residues" evidence="1">
    <location>
        <begin position="110"/>
        <end position="134"/>
    </location>
</feature>
<dbReference type="OrthoDB" id="5341904at2759"/>
<evidence type="ECO:0000256" key="1">
    <source>
        <dbReference type="SAM" id="MobiDB-lite"/>
    </source>
</evidence>
<dbReference type="STRING" id="573729.G2Q019"/>
<feature type="compositionally biased region" description="Low complexity" evidence="1">
    <location>
        <begin position="617"/>
        <end position="631"/>
    </location>
</feature>
<feature type="compositionally biased region" description="Polar residues" evidence="1">
    <location>
        <begin position="380"/>
        <end position="408"/>
    </location>
</feature>
<feature type="region of interest" description="Disordered" evidence="1">
    <location>
        <begin position="316"/>
        <end position="704"/>
    </location>
</feature>
<feature type="compositionally biased region" description="Pro residues" evidence="1">
    <location>
        <begin position="840"/>
        <end position="852"/>
    </location>
</feature>
<feature type="compositionally biased region" description="Basic residues" evidence="1">
    <location>
        <begin position="682"/>
        <end position="697"/>
    </location>
</feature>
<feature type="compositionally biased region" description="Polar residues" evidence="1">
    <location>
        <begin position="776"/>
        <end position="791"/>
    </location>
</feature>
<evidence type="ECO:0000313" key="2">
    <source>
        <dbReference type="EMBL" id="AEO54843.1"/>
    </source>
</evidence>
<dbReference type="GeneID" id="11508520"/>
<gene>
    <name evidence="2" type="ORF">MYCTH_2297930</name>
</gene>
<protein>
    <recommendedName>
        <fullName evidence="4">Proteophosphoglycan ppg4</fullName>
    </recommendedName>
</protein>
<reference evidence="2 3" key="1">
    <citation type="journal article" date="2011" name="Nat. Biotechnol.">
        <title>Comparative genomic analysis of the thermophilic biomass-degrading fungi Myceliophthora thermophila and Thielavia terrestris.</title>
        <authorList>
            <person name="Berka R.M."/>
            <person name="Grigoriev I.V."/>
            <person name="Otillar R."/>
            <person name="Salamov A."/>
            <person name="Grimwood J."/>
            <person name="Reid I."/>
            <person name="Ishmael N."/>
            <person name="John T."/>
            <person name="Darmond C."/>
            <person name="Moisan M.-C."/>
            <person name="Henrissat B."/>
            <person name="Coutinho P.M."/>
            <person name="Lombard V."/>
            <person name="Natvig D.O."/>
            <person name="Lindquist E."/>
            <person name="Schmutz J."/>
            <person name="Lucas S."/>
            <person name="Harris P."/>
            <person name="Powlowski J."/>
            <person name="Bellemare A."/>
            <person name="Taylor D."/>
            <person name="Butler G."/>
            <person name="de Vries R.P."/>
            <person name="Allijn I.E."/>
            <person name="van den Brink J."/>
            <person name="Ushinsky S."/>
            <person name="Storms R."/>
            <person name="Powell A.J."/>
            <person name="Paulsen I.T."/>
            <person name="Elbourne L.D.H."/>
            <person name="Baker S.E."/>
            <person name="Magnuson J."/>
            <person name="LaBoissiere S."/>
            <person name="Clutterbuck A.J."/>
            <person name="Martinez D."/>
            <person name="Wogulis M."/>
            <person name="de Leon A.L."/>
            <person name="Rey M.W."/>
            <person name="Tsang A."/>
        </authorList>
    </citation>
    <scope>NUCLEOTIDE SEQUENCE [LARGE SCALE GENOMIC DNA]</scope>
    <source>
        <strain evidence="3">ATCC 42464 / BCRC 31852 / DSM 1799</strain>
    </source>
</reference>
<dbReference type="Proteomes" id="UP000007322">
    <property type="component" value="Chromosome 1"/>
</dbReference>
<feature type="region of interest" description="Disordered" evidence="1">
    <location>
        <begin position="774"/>
        <end position="855"/>
    </location>
</feature>
<dbReference type="OMA" id="RQSINYN"/>
<dbReference type="VEuPathDB" id="FungiDB:MYCTH_2297930"/>
<feature type="compositionally biased region" description="Polar residues" evidence="1">
    <location>
        <begin position="893"/>
        <end position="911"/>
    </location>
</feature>
<dbReference type="EMBL" id="CP003002">
    <property type="protein sequence ID" value="AEO54843.1"/>
    <property type="molecule type" value="Genomic_DNA"/>
</dbReference>
<feature type="compositionally biased region" description="Polar residues" evidence="1">
    <location>
        <begin position="478"/>
        <end position="487"/>
    </location>
</feature>
<dbReference type="HOGENOM" id="CLU_004293_0_0_1"/>
<name>G2Q019_THET4</name>
<keyword evidence="3" id="KW-1185">Reference proteome</keyword>
<evidence type="ECO:0008006" key="4">
    <source>
        <dbReference type="Google" id="ProtNLM"/>
    </source>
</evidence>
<feature type="compositionally biased region" description="Basic and acidic residues" evidence="1">
    <location>
        <begin position="664"/>
        <end position="681"/>
    </location>
</feature>
<dbReference type="eggNOG" id="ENOG502SWU4">
    <property type="taxonomic scope" value="Eukaryota"/>
</dbReference>
<feature type="region of interest" description="Disordered" evidence="1">
    <location>
        <begin position="1"/>
        <end position="134"/>
    </location>
</feature>
<organism evidence="2 3">
    <name type="scientific">Thermothelomyces thermophilus (strain ATCC 42464 / BCRC 31852 / DSM 1799)</name>
    <name type="common">Sporotrichum thermophile</name>
    <dbReference type="NCBI Taxonomy" id="573729"/>
    <lineage>
        <taxon>Eukaryota</taxon>
        <taxon>Fungi</taxon>
        <taxon>Dikarya</taxon>
        <taxon>Ascomycota</taxon>
        <taxon>Pezizomycotina</taxon>
        <taxon>Sordariomycetes</taxon>
        <taxon>Sordariomycetidae</taxon>
        <taxon>Sordariales</taxon>
        <taxon>Chaetomiaceae</taxon>
        <taxon>Thermothelomyces</taxon>
    </lineage>
</organism>
<feature type="compositionally biased region" description="Polar residues" evidence="1">
    <location>
        <begin position="35"/>
        <end position="48"/>
    </location>
</feature>
<feature type="compositionally biased region" description="Low complexity" evidence="1">
    <location>
        <begin position="56"/>
        <end position="73"/>
    </location>
</feature>
<feature type="compositionally biased region" description="Polar residues" evidence="1">
    <location>
        <begin position="267"/>
        <end position="281"/>
    </location>
</feature>
<feature type="region of interest" description="Disordered" evidence="1">
    <location>
        <begin position="265"/>
        <end position="299"/>
    </location>
</feature>
<dbReference type="AlphaFoldDB" id="G2Q019"/>
<proteinExistence type="predicted"/>
<dbReference type="RefSeq" id="XP_003660088.1">
    <property type="nucleotide sequence ID" value="XM_003660040.1"/>
</dbReference>
<feature type="region of interest" description="Disordered" evidence="1">
    <location>
        <begin position="882"/>
        <end position="911"/>
    </location>
</feature>
<accession>G2Q019</accession>